<protein>
    <submittedName>
        <fullName evidence="2">Uncharacterized protein</fullName>
    </submittedName>
</protein>
<dbReference type="AlphaFoldDB" id="N6TXB7"/>
<reference evidence="2" key="1">
    <citation type="journal article" date="2013" name="Genome Biol.">
        <title>Draft genome of the mountain pine beetle, Dendroctonus ponderosae Hopkins, a major forest pest.</title>
        <authorList>
            <person name="Keeling C.I."/>
            <person name="Yuen M.M."/>
            <person name="Liao N.Y."/>
            <person name="Docking T.R."/>
            <person name="Chan S.K."/>
            <person name="Taylor G.A."/>
            <person name="Palmquist D.L."/>
            <person name="Jackman S.D."/>
            <person name="Nguyen A."/>
            <person name="Li M."/>
            <person name="Henderson H."/>
            <person name="Janes J.K."/>
            <person name="Zhao Y."/>
            <person name="Pandoh P."/>
            <person name="Moore R."/>
            <person name="Sperling F.A."/>
            <person name="Huber D.P."/>
            <person name="Birol I."/>
            <person name="Jones S.J."/>
            <person name="Bohlmann J."/>
        </authorList>
    </citation>
    <scope>NUCLEOTIDE SEQUENCE</scope>
</reference>
<dbReference type="HOGENOM" id="CLU_1134568_0_0_1"/>
<organism evidence="2">
    <name type="scientific">Dendroctonus ponderosae</name>
    <name type="common">Mountain pine beetle</name>
    <dbReference type="NCBI Taxonomy" id="77166"/>
    <lineage>
        <taxon>Eukaryota</taxon>
        <taxon>Metazoa</taxon>
        <taxon>Ecdysozoa</taxon>
        <taxon>Arthropoda</taxon>
        <taxon>Hexapoda</taxon>
        <taxon>Insecta</taxon>
        <taxon>Pterygota</taxon>
        <taxon>Neoptera</taxon>
        <taxon>Endopterygota</taxon>
        <taxon>Coleoptera</taxon>
        <taxon>Polyphaga</taxon>
        <taxon>Cucujiformia</taxon>
        <taxon>Curculionidae</taxon>
        <taxon>Scolytinae</taxon>
        <taxon>Dendroctonus</taxon>
    </lineage>
</organism>
<feature type="compositionally biased region" description="Polar residues" evidence="1">
    <location>
        <begin position="84"/>
        <end position="94"/>
    </location>
</feature>
<evidence type="ECO:0000256" key="1">
    <source>
        <dbReference type="SAM" id="MobiDB-lite"/>
    </source>
</evidence>
<dbReference type="OrthoDB" id="6782404at2759"/>
<evidence type="ECO:0000313" key="2">
    <source>
        <dbReference type="EMBL" id="ENN73960.1"/>
    </source>
</evidence>
<feature type="non-terminal residue" evidence="2">
    <location>
        <position position="1"/>
    </location>
</feature>
<dbReference type="EMBL" id="KB741089">
    <property type="protein sequence ID" value="ENN73960.1"/>
    <property type="molecule type" value="Genomic_DNA"/>
</dbReference>
<gene>
    <name evidence="2" type="ORF">YQE_09461</name>
</gene>
<sequence>MSKSSSYRNKYRPSKEFNNRRVYEMDELGLTIMIKKRGVIAAARSLPLQRDIDDPAKICAYVHIRKEGNEDPPSVPIFGKDIKVNQNFGDNQPGPSGESRASVEKSRSRSKHRDNRYRSRTKERTAEAGKNLEEPTGQRVVVGIEVEEEGQDIDQIPQEGDMFRRDDRDLENIVRGILTYGRGNQESPEAEVLGVLERLEKTPEAKVLETHIEESPEPEAEVLGILSEMSKAAQKVIPEADNGSR</sequence>
<proteinExistence type="predicted"/>
<name>N6TXB7_DENPD</name>
<feature type="compositionally biased region" description="Basic and acidic residues" evidence="1">
    <location>
        <begin position="116"/>
        <end position="133"/>
    </location>
</feature>
<accession>N6TXB7</accession>
<feature type="region of interest" description="Disordered" evidence="1">
    <location>
        <begin position="69"/>
        <end position="138"/>
    </location>
</feature>